<organism evidence="1 2">
    <name type="scientific">Billgrantia ethanolica</name>
    <dbReference type="NCBI Taxonomy" id="2733486"/>
    <lineage>
        <taxon>Bacteria</taxon>
        <taxon>Pseudomonadati</taxon>
        <taxon>Pseudomonadota</taxon>
        <taxon>Gammaproteobacteria</taxon>
        <taxon>Oceanospirillales</taxon>
        <taxon>Halomonadaceae</taxon>
        <taxon>Billgrantia</taxon>
    </lineage>
</organism>
<dbReference type="EMBL" id="JABFTX010000001">
    <property type="protein sequence ID" value="MCE8002161.1"/>
    <property type="molecule type" value="Genomic_DNA"/>
</dbReference>
<sequence>MTEKQLGPLTIKKLIHHGQLYGVNSLVHRFCDAVNDGEVPDMEDLKAVAYALELLRDGNASDQKLRDFAGRLGIKKKQGKGESSKQDHFKQAISVARYFVKRAEYIAAGESEKVAEAYARALVASELGIKDRAMRNRIEKHGEFAEQICRYGLPDELRDPSE</sequence>
<accession>A0ABS9A014</accession>
<protein>
    <submittedName>
        <fullName evidence="1">Uncharacterized protein</fullName>
    </submittedName>
</protein>
<dbReference type="RefSeq" id="WP_234268959.1">
    <property type="nucleotide sequence ID" value="NZ_JABFTX010000001.1"/>
</dbReference>
<comment type="caution">
    <text evidence="1">The sequence shown here is derived from an EMBL/GenBank/DDBJ whole genome shotgun (WGS) entry which is preliminary data.</text>
</comment>
<dbReference type="Proteomes" id="UP001320168">
    <property type="component" value="Unassembled WGS sequence"/>
</dbReference>
<gene>
    <name evidence="1" type="ORF">HOP53_04855</name>
</gene>
<evidence type="ECO:0000313" key="1">
    <source>
        <dbReference type="EMBL" id="MCE8002161.1"/>
    </source>
</evidence>
<evidence type="ECO:0000313" key="2">
    <source>
        <dbReference type="Proteomes" id="UP001320168"/>
    </source>
</evidence>
<proteinExistence type="predicted"/>
<reference evidence="1 2" key="1">
    <citation type="journal article" date="2021" name="Front. Microbiol.">
        <title>Aerobic Denitrification and Heterotrophic Sulfur Oxidation in the Genus Halomonas Revealed by Six Novel Species Characterizations and Genome-Based Analysis.</title>
        <authorList>
            <person name="Wang L."/>
            <person name="Shao Z."/>
        </authorList>
    </citation>
    <scope>NUCLEOTIDE SEQUENCE [LARGE SCALE GENOMIC DNA]</scope>
    <source>
        <strain evidence="1 2">MCCC 1A11081</strain>
    </source>
</reference>
<name>A0ABS9A014_9GAMM</name>
<keyword evidence="2" id="KW-1185">Reference proteome</keyword>